<dbReference type="EMBL" id="BKCJ011747907">
    <property type="protein sequence ID" value="GFD49812.1"/>
    <property type="molecule type" value="Genomic_DNA"/>
</dbReference>
<organism evidence="2">
    <name type="scientific">Tanacetum cinerariifolium</name>
    <name type="common">Dalmatian daisy</name>
    <name type="synonym">Chrysanthemum cinerariifolium</name>
    <dbReference type="NCBI Taxonomy" id="118510"/>
    <lineage>
        <taxon>Eukaryota</taxon>
        <taxon>Viridiplantae</taxon>
        <taxon>Streptophyta</taxon>
        <taxon>Embryophyta</taxon>
        <taxon>Tracheophyta</taxon>
        <taxon>Spermatophyta</taxon>
        <taxon>Magnoliopsida</taxon>
        <taxon>eudicotyledons</taxon>
        <taxon>Gunneridae</taxon>
        <taxon>Pentapetalae</taxon>
        <taxon>asterids</taxon>
        <taxon>campanulids</taxon>
        <taxon>Asterales</taxon>
        <taxon>Asteraceae</taxon>
        <taxon>Asteroideae</taxon>
        <taxon>Anthemideae</taxon>
        <taxon>Anthemidinae</taxon>
        <taxon>Tanacetum</taxon>
    </lineage>
</organism>
<dbReference type="AlphaFoldDB" id="A0A699WPZ8"/>
<feature type="non-terminal residue" evidence="2">
    <location>
        <position position="43"/>
    </location>
</feature>
<feature type="region of interest" description="Disordered" evidence="1">
    <location>
        <begin position="1"/>
        <end position="43"/>
    </location>
</feature>
<comment type="caution">
    <text evidence="2">The sequence shown here is derived from an EMBL/GenBank/DDBJ whole genome shotgun (WGS) entry which is preliminary data.</text>
</comment>
<reference evidence="2" key="1">
    <citation type="journal article" date="2019" name="Sci. Rep.">
        <title>Draft genome of Tanacetum cinerariifolium, the natural source of mosquito coil.</title>
        <authorList>
            <person name="Yamashiro T."/>
            <person name="Shiraishi A."/>
            <person name="Satake H."/>
            <person name="Nakayama K."/>
        </authorList>
    </citation>
    <scope>NUCLEOTIDE SEQUENCE</scope>
</reference>
<sequence>MNINTQKKLPPEIAVGSPPERADESPEKVVAAAELPESAVTYT</sequence>
<name>A0A699WPZ8_TANCI</name>
<accession>A0A699WPZ8</accession>
<gene>
    <name evidence="2" type="ORF">Tci_921781</name>
</gene>
<protein>
    <submittedName>
        <fullName evidence="2">Uncharacterized protein</fullName>
    </submittedName>
</protein>
<evidence type="ECO:0000256" key="1">
    <source>
        <dbReference type="SAM" id="MobiDB-lite"/>
    </source>
</evidence>
<evidence type="ECO:0000313" key="2">
    <source>
        <dbReference type="EMBL" id="GFD49812.1"/>
    </source>
</evidence>
<proteinExistence type="predicted"/>